<dbReference type="FunFam" id="3.40.1090.10:FF:000003">
    <property type="entry name" value="Patatin-like phospholipase domain-containing protein 2"/>
    <property type="match status" value="1"/>
</dbReference>
<dbReference type="EMBL" id="CAJPEV010000438">
    <property type="protein sequence ID" value="CAG0885276.1"/>
    <property type="molecule type" value="Genomic_DNA"/>
</dbReference>
<dbReference type="GO" id="GO:0005811">
    <property type="term" value="C:lipid droplet"/>
    <property type="evidence" value="ECO:0007669"/>
    <property type="project" value="TreeGrafter"/>
</dbReference>
<dbReference type="PROSITE" id="PS51635">
    <property type="entry name" value="PNPLA"/>
    <property type="match status" value="1"/>
</dbReference>
<evidence type="ECO:0000256" key="2">
    <source>
        <dbReference type="ARBA" id="ARBA00022801"/>
    </source>
</evidence>
<proteinExistence type="predicted"/>
<dbReference type="PANTHER" id="PTHR12406">
    <property type="entry name" value="CALCIUM-INDEPENDENT PHOSPHOLIPASE A2 IPLA2 -RELATED"/>
    <property type="match status" value="1"/>
</dbReference>
<evidence type="ECO:0000256" key="4">
    <source>
        <dbReference type="PROSITE-ProRule" id="PRU01161"/>
    </source>
</evidence>
<dbReference type="SUPFAM" id="SSF52151">
    <property type="entry name" value="FabD/lysophospholipase-like"/>
    <property type="match status" value="1"/>
</dbReference>
<reference evidence="6" key="1">
    <citation type="submission" date="2020-11" db="EMBL/GenBank/DDBJ databases">
        <authorList>
            <person name="Tran Van P."/>
        </authorList>
    </citation>
    <scope>NUCLEOTIDE SEQUENCE</scope>
</reference>
<dbReference type="GO" id="GO:0005737">
    <property type="term" value="C:cytoplasm"/>
    <property type="evidence" value="ECO:0007669"/>
    <property type="project" value="TreeGrafter"/>
</dbReference>
<feature type="active site" description="Nucleophile" evidence="4">
    <location>
        <position position="38"/>
    </location>
</feature>
<evidence type="ECO:0000256" key="1">
    <source>
        <dbReference type="ARBA" id="ARBA00013279"/>
    </source>
</evidence>
<sequence>MNVSFAGCGFLGIYHVGVASCFKKYAPNLFVDKTAGASAGAIAACCLLCNSPLGQITSDVIRVASQARAKTLGPFNPTFNITKILRSGLEEILPENCHEIVNGKLHVSLTRVYDRRNVIISHFESKEDLIQALLCSAFIPFFSGYFPPKFRGVRYADGGFSDNLPVLDENTITVSPFCGESDICPQDSNVSLLQINLANTSIELSRENLYRMARILFPPEPEILSRMCQQGFDDALKFLQRNQLISCTRCLSVTSTFQLSQTVEETLRHDLECTDCKVQRQVALLDSLPETVTSILQEAIDSANKGLVNWVFRHRGSSLISVLALPYVLPRDIAHATFLRFCDAIPKLTGDFAQLALSLVKFIVAVIKKMNDKREQFSAKFSCQLAITEYREYDMPGAINFIRNKYNFDFTFDLNNGGLPHSQSEALSLNTQAAEDYLQHHYQPLHAIQEDGQGEKPLAESHHDDTFEQILEVTSHQDAVMAYYYLDSKNQVKVKEIFDVTDADTSAILAPEERVQNADLQFDSFIEGEKYESSCNWQLAGDPDEAYLDTFQMDASDFTKEMNVNERGSPSDHEASYMIFES</sequence>
<dbReference type="EMBL" id="LR899955">
    <property type="protein sequence ID" value="CAD7243472.1"/>
    <property type="molecule type" value="Genomic_DNA"/>
</dbReference>
<dbReference type="GO" id="GO:0004806">
    <property type="term" value="F:triacylglycerol lipase activity"/>
    <property type="evidence" value="ECO:0007669"/>
    <property type="project" value="UniProtKB-EC"/>
</dbReference>
<gene>
    <name evidence="6" type="ORF">DSTB1V02_LOCUS3393</name>
</gene>
<name>A0A7R8X3S2_9CRUS</name>
<organism evidence="6">
    <name type="scientific">Darwinula stevensoni</name>
    <dbReference type="NCBI Taxonomy" id="69355"/>
    <lineage>
        <taxon>Eukaryota</taxon>
        <taxon>Metazoa</taxon>
        <taxon>Ecdysozoa</taxon>
        <taxon>Arthropoda</taxon>
        <taxon>Crustacea</taxon>
        <taxon>Oligostraca</taxon>
        <taxon>Ostracoda</taxon>
        <taxon>Podocopa</taxon>
        <taxon>Podocopida</taxon>
        <taxon>Darwinulocopina</taxon>
        <taxon>Darwinuloidea</taxon>
        <taxon>Darwinulidae</taxon>
        <taxon>Darwinula</taxon>
    </lineage>
</organism>
<evidence type="ECO:0000313" key="6">
    <source>
        <dbReference type="EMBL" id="CAD7243472.1"/>
    </source>
</evidence>
<dbReference type="FunFam" id="3.40.1090.10:FF:000017">
    <property type="entry name" value="Patatin-like phospholipase domain-containing protein 2"/>
    <property type="match status" value="1"/>
</dbReference>
<dbReference type="InterPro" id="IPR002641">
    <property type="entry name" value="PNPLA_dom"/>
</dbReference>
<dbReference type="Proteomes" id="UP000677054">
    <property type="component" value="Unassembled WGS sequence"/>
</dbReference>
<dbReference type="InterPro" id="IPR016035">
    <property type="entry name" value="Acyl_Trfase/lysoPLipase"/>
</dbReference>
<dbReference type="CDD" id="cd07218">
    <property type="entry name" value="Pat_iPLA2"/>
    <property type="match status" value="1"/>
</dbReference>
<keyword evidence="3 4" id="KW-0443">Lipid metabolism</keyword>
<dbReference type="PANTHER" id="PTHR12406:SF41">
    <property type="entry name" value="BRUMMER, ISOFORM B-RELATED"/>
    <property type="match status" value="1"/>
</dbReference>
<feature type="short sequence motif" description="DGA/G" evidence="4">
    <location>
        <begin position="157"/>
        <end position="159"/>
    </location>
</feature>
<dbReference type="GO" id="GO:0019433">
    <property type="term" value="P:triglyceride catabolic process"/>
    <property type="evidence" value="ECO:0007669"/>
    <property type="project" value="TreeGrafter"/>
</dbReference>
<protein>
    <recommendedName>
        <fullName evidence="1">triacylglycerol lipase</fullName>
        <ecNumber evidence="1">3.1.1.3</ecNumber>
    </recommendedName>
</protein>
<keyword evidence="4" id="KW-0442">Lipid degradation</keyword>
<feature type="short sequence motif" description="GXSXG" evidence="4">
    <location>
        <begin position="36"/>
        <end position="40"/>
    </location>
</feature>
<dbReference type="Gene3D" id="3.40.1090.10">
    <property type="entry name" value="Cytosolic phospholipase A2 catalytic domain"/>
    <property type="match status" value="1"/>
</dbReference>
<dbReference type="InterPro" id="IPR033562">
    <property type="entry name" value="PLPL"/>
</dbReference>
<feature type="short sequence motif" description="GXGXXG" evidence="4">
    <location>
        <begin position="7"/>
        <end position="12"/>
    </location>
</feature>
<feature type="domain" description="PNPLA" evidence="5">
    <location>
        <begin position="3"/>
        <end position="170"/>
    </location>
</feature>
<dbReference type="EC" id="3.1.1.3" evidence="1"/>
<dbReference type="Pfam" id="PF01734">
    <property type="entry name" value="Patatin"/>
    <property type="match status" value="1"/>
</dbReference>
<evidence type="ECO:0000313" key="7">
    <source>
        <dbReference type="Proteomes" id="UP000677054"/>
    </source>
</evidence>
<dbReference type="OrthoDB" id="197155at2759"/>
<dbReference type="GO" id="GO:0055088">
    <property type="term" value="P:lipid homeostasis"/>
    <property type="evidence" value="ECO:0007669"/>
    <property type="project" value="TreeGrafter"/>
</dbReference>
<evidence type="ECO:0000256" key="3">
    <source>
        <dbReference type="ARBA" id="ARBA00023098"/>
    </source>
</evidence>
<keyword evidence="2 4" id="KW-0378">Hydrolase</keyword>
<accession>A0A7R8X3S2</accession>
<evidence type="ECO:0000259" key="5">
    <source>
        <dbReference type="PROSITE" id="PS51635"/>
    </source>
</evidence>
<dbReference type="AlphaFoldDB" id="A0A7R8X3S2"/>
<feature type="active site" description="Proton acceptor" evidence="4">
    <location>
        <position position="157"/>
    </location>
</feature>
<keyword evidence="7" id="KW-1185">Reference proteome</keyword>
<dbReference type="GO" id="GO:0016020">
    <property type="term" value="C:membrane"/>
    <property type="evidence" value="ECO:0007669"/>
    <property type="project" value="TreeGrafter"/>
</dbReference>